<evidence type="ECO:0000313" key="10">
    <source>
        <dbReference type="EMBL" id="MBO8415860.1"/>
    </source>
</evidence>
<evidence type="ECO:0000313" key="11">
    <source>
        <dbReference type="Proteomes" id="UP000823631"/>
    </source>
</evidence>
<feature type="transmembrane region" description="Helical" evidence="7">
    <location>
        <begin position="108"/>
        <end position="131"/>
    </location>
</feature>
<name>A0A9D9DCL2_9GAMM</name>
<evidence type="ECO:0000256" key="5">
    <source>
        <dbReference type="ARBA" id="ARBA00022989"/>
    </source>
</evidence>
<dbReference type="Proteomes" id="UP000823631">
    <property type="component" value="Unassembled WGS sequence"/>
</dbReference>
<feature type="domain" description="Peptidase S54 rhomboid" evidence="8">
    <location>
        <begin position="150"/>
        <end position="287"/>
    </location>
</feature>
<reference evidence="10" key="2">
    <citation type="journal article" date="2021" name="PeerJ">
        <title>Extensive microbial diversity within the chicken gut microbiome revealed by metagenomics and culture.</title>
        <authorList>
            <person name="Gilroy R."/>
            <person name="Ravi A."/>
            <person name="Getino M."/>
            <person name="Pursley I."/>
            <person name="Horton D.L."/>
            <person name="Alikhan N.F."/>
            <person name="Baker D."/>
            <person name="Gharbi K."/>
            <person name="Hall N."/>
            <person name="Watson M."/>
            <person name="Adriaenssens E.M."/>
            <person name="Foster-Nyarko E."/>
            <person name="Jarju S."/>
            <person name="Secka A."/>
            <person name="Antonio M."/>
            <person name="Oren A."/>
            <person name="Chaudhuri R.R."/>
            <person name="La Ragione R."/>
            <person name="Hildebrand F."/>
            <person name="Pallen M.J."/>
        </authorList>
    </citation>
    <scope>NUCLEOTIDE SEQUENCE</scope>
    <source>
        <strain evidence="10">17213</strain>
    </source>
</reference>
<feature type="transmembrane region" description="Helical" evidence="7">
    <location>
        <begin position="190"/>
        <end position="208"/>
    </location>
</feature>
<evidence type="ECO:0000256" key="6">
    <source>
        <dbReference type="ARBA" id="ARBA00023136"/>
    </source>
</evidence>
<dbReference type="Gene3D" id="3.30.70.2350">
    <property type="match status" value="1"/>
</dbReference>
<keyword evidence="6 7" id="KW-0472">Membrane</keyword>
<dbReference type="InterPro" id="IPR050925">
    <property type="entry name" value="Rhomboid_protease_S54"/>
</dbReference>
<gene>
    <name evidence="10" type="ORF">IAB19_05730</name>
</gene>
<dbReference type="SUPFAM" id="SSF144091">
    <property type="entry name" value="Rhomboid-like"/>
    <property type="match status" value="1"/>
</dbReference>
<dbReference type="Gene3D" id="1.20.1540.10">
    <property type="entry name" value="Rhomboid-like"/>
    <property type="match status" value="1"/>
</dbReference>
<evidence type="ECO:0000256" key="7">
    <source>
        <dbReference type="SAM" id="Phobius"/>
    </source>
</evidence>
<reference evidence="10" key="1">
    <citation type="submission" date="2020-10" db="EMBL/GenBank/DDBJ databases">
        <authorList>
            <person name="Gilroy R."/>
        </authorList>
    </citation>
    <scope>NUCLEOTIDE SEQUENCE</scope>
    <source>
        <strain evidence="10">17213</strain>
    </source>
</reference>
<dbReference type="InterPro" id="IPR038236">
    <property type="entry name" value="GlpG_N_sf"/>
</dbReference>
<sequence>MAQFKIADDPQFPYKAGLLPSRESALAFVDYLAKLGIKASARLEFNEAFGIYAARAEDVSKIKLELLRFAGNPFNKAYNQAACERQGEAPKRERYVHSALSSFYLQPFSVTTVVEVICVIFYILSFFPGAFNTAYQYFGLYQSAQLSGFELWRLITPVFFHFGILHIAFNLVMFEAFARPLERTLGHLKLFSLFIVIAMLSNALQFAFLRQPAVFGGMSGVVYGIIGYIGVLSYLRHDLPAPLRLPKGLLTVSVIFIAFGFFLSGIANFCHLGGIAVGIIWGFIDSKRAKLFAGR</sequence>
<keyword evidence="4" id="KW-0378">Hydrolase</keyword>
<dbReference type="GO" id="GO:0016020">
    <property type="term" value="C:membrane"/>
    <property type="evidence" value="ECO:0007669"/>
    <property type="project" value="UniProtKB-SubCell"/>
</dbReference>
<protein>
    <submittedName>
        <fullName evidence="10">Rhomboid family intramembrane serine protease</fullName>
    </submittedName>
</protein>
<keyword evidence="5 7" id="KW-1133">Transmembrane helix</keyword>
<feature type="transmembrane region" description="Helical" evidence="7">
    <location>
        <begin position="256"/>
        <end position="284"/>
    </location>
</feature>
<feature type="domain" description="Peptidase S54 GlpG peptidase N-terminal" evidence="9">
    <location>
        <begin position="24"/>
        <end position="88"/>
    </location>
</feature>
<evidence type="ECO:0000259" key="9">
    <source>
        <dbReference type="Pfam" id="PF12122"/>
    </source>
</evidence>
<comment type="caution">
    <text evidence="10">The sequence shown here is derived from an EMBL/GenBank/DDBJ whole genome shotgun (WGS) entry which is preliminary data.</text>
</comment>
<dbReference type="InterPro" id="IPR022732">
    <property type="entry name" value="Peptidase_S54_GlpG_N"/>
</dbReference>
<dbReference type="AlphaFoldDB" id="A0A9D9DCL2"/>
<dbReference type="GO" id="GO:0004252">
    <property type="term" value="F:serine-type endopeptidase activity"/>
    <property type="evidence" value="ECO:0007669"/>
    <property type="project" value="InterPro"/>
</dbReference>
<evidence type="ECO:0000256" key="2">
    <source>
        <dbReference type="ARBA" id="ARBA00009045"/>
    </source>
</evidence>
<dbReference type="Pfam" id="PF12122">
    <property type="entry name" value="Rhomboid_N"/>
    <property type="match status" value="1"/>
</dbReference>
<evidence type="ECO:0000256" key="4">
    <source>
        <dbReference type="ARBA" id="ARBA00022801"/>
    </source>
</evidence>
<dbReference type="InterPro" id="IPR035952">
    <property type="entry name" value="Rhomboid-like_sf"/>
</dbReference>
<dbReference type="EMBL" id="JADINH010000123">
    <property type="protein sequence ID" value="MBO8415860.1"/>
    <property type="molecule type" value="Genomic_DNA"/>
</dbReference>
<comment type="subcellular location">
    <subcellularLocation>
        <location evidence="1">Membrane</location>
        <topology evidence="1">Multi-pass membrane protein</topology>
    </subcellularLocation>
</comment>
<dbReference type="GO" id="GO:0006508">
    <property type="term" value="P:proteolysis"/>
    <property type="evidence" value="ECO:0007669"/>
    <property type="project" value="UniProtKB-KW"/>
</dbReference>
<organism evidence="10 11">
    <name type="scientific">Candidatus Avisuccinivibrio stercorigallinarum</name>
    <dbReference type="NCBI Taxonomy" id="2840704"/>
    <lineage>
        <taxon>Bacteria</taxon>
        <taxon>Pseudomonadati</taxon>
        <taxon>Pseudomonadota</taxon>
        <taxon>Gammaproteobacteria</taxon>
        <taxon>Aeromonadales</taxon>
        <taxon>Succinivibrionaceae</taxon>
        <taxon>Succinivibrionaceae incertae sedis</taxon>
        <taxon>Candidatus Avisuccinivibrio</taxon>
    </lineage>
</organism>
<feature type="transmembrane region" description="Helical" evidence="7">
    <location>
        <begin position="214"/>
        <end position="235"/>
    </location>
</feature>
<dbReference type="PANTHER" id="PTHR43731:SF14">
    <property type="entry name" value="PRESENILIN-ASSOCIATED RHOMBOID-LIKE PROTEIN, MITOCHONDRIAL"/>
    <property type="match status" value="1"/>
</dbReference>
<dbReference type="PANTHER" id="PTHR43731">
    <property type="entry name" value="RHOMBOID PROTEASE"/>
    <property type="match status" value="1"/>
</dbReference>
<keyword evidence="3 7" id="KW-0812">Transmembrane</keyword>
<keyword evidence="10" id="KW-0645">Protease</keyword>
<proteinExistence type="inferred from homology"/>
<feature type="transmembrane region" description="Helical" evidence="7">
    <location>
        <begin position="151"/>
        <end position="178"/>
    </location>
</feature>
<accession>A0A9D9DCL2</accession>
<evidence type="ECO:0000256" key="3">
    <source>
        <dbReference type="ARBA" id="ARBA00022692"/>
    </source>
</evidence>
<evidence type="ECO:0000256" key="1">
    <source>
        <dbReference type="ARBA" id="ARBA00004141"/>
    </source>
</evidence>
<comment type="similarity">
    <text evidence="2">Belongs to the peptidase S54 family.</text>
</comment>
<evidence type="ECO:0000259" key="8">
    <source>
        <dbReference type="Pfam" id="PF01694"/>
    </source>
</evidence>
<dbReference type="Pfam" id="PF01694">
    <property type="entry name" value="Rhomboid"/>
    <property type="match status" value="1"/>
</dbReference>
<dbReference type="InterPro" id="IPR022764">
    <property type="entry name" value="Peptidase_S54_rhomboid_dom"/>
</dbReference>